<dbReference type="EMBL" id="BMVP01000013">
    <property type="protein sequence ID" value="GHB75958.1"/>
    <property type="molecule type" value="Genomic_DNA"/>
</dbReference>
<dbReference type="InterPro" id="IPR036736">
    <property type="entry name" value="ACP-like_sf"/>
</dbReference>
<dbReference type="SUPFAM" id="SSF47336">
    <property type="entry name" value="ACP-like"/>
    <property type="match status" value="1"/>
</dbReference>
<proteinExistence type="predicted"/>
<keyword evidence="3" id="KW-1185">Reference proteome</keyword>
<feature type="domain" description="Carrier" evidence="1">
    <location>
        <begin position="23"/>
        <end position="82"/>
    </location>
</feature>
<dbReference type="Gene3D" id="1.10.1200.10">
    <property type="entry name" value="ACP-like"/>
    <property type="match status" value="1"/>
</dbReference>
<dbReference type="Pfam" id="PF00550">
    <property type="entry name" value="PP-binding"/>
    <property type="match status" value="1"/>
</dbReference>
<name>A0ABQ3F3C5_9ACTN</name>
<dbReference type="InterPro" id="IPR009081">
    <property type="entry name" value="PP-bd_ACP"/>
</dbReference>
<organism evidence="2 3">
    <name type="scientific">Streptomyces cirratus</name>
    <dbReference type="NCBI Taxonomy" id="68187"/>
    <lineage>
        <taxon>Bacteria</taxon>
        <taxon>Bacillati</taxon>
        <taxon>Actinomycetota</taxon>
        <taxon>Actinomycetes</taxon>
        <taxon>Kitasatosporales</taxon>
        <taxon>Streptomycetaceae</taxon>
        <taxon>Streptomyces</taxon>
    </lineage>
</organism>
<dbReference type="Proteomes" id="UP000642673">
    <property type="component" value="Unassembled WGS sequence"/>
</dbReference>
<comment type="caution">
    <text evidence="2">The sequence shown here is derived from an EMBL/GenBank/DDBJ whole genome shotgun (WGS) entry which is preliminary data.</text>
</comment>
<reference evidence="3" key="1">
    <citation type="journal article" date="2019" name="Int. J. Syst. Evol. Microbiol.">
        <title>The Global Catalogue of Microorganisms (GCM) 10K type strain sequencing project: providing services to taxonomists for standard genome sequencing and annotation.</title>
        <authorList>
            <consortium name="The Broad Institute Genomics Platform"/>
            <consortium name="The Broad Institute Genome Sequencing Center for Infectious Disease"/>
            <person name="Wu L."/>
            <person name="Ma J."/>
        </authorList>
    </citation>
    <scope>NUCLEOTIDE SEQUENCE [LARGE SCALE GENOMIC DNA]</scope>
    <source>
        <strain evidence="3">JCM 4738</strain>
    </source>
</reference>
<evidence type="ECO:0000313" key="3">
    <source>
        <dbReference type="Proteomes" id="UP000642673"/>
    </source>
</evidence>
<accession>A0ABQ3F3C5</accession>
<gene>
    <name evidence="2" type="ORF">GCM10010347_53080</name>
</gene>
<dbReference type="RefSeq" id="WP_190186749.1">
    <property type="nucleotide sequence ID" value="NZ_BMVP01000013.1"/>
</dbReference>
<evidence type="ECO:0000259" key="1">
    <source>
        <dbReference type="Pfam" id="PF00550"/>
    </source>
</evidence>
<protein>
    <recommendedName>
        <fullName evidence="1">Carrier domain-containing protein</fullName>
    </recommendedName>
</protein>
<sequence>MPDTLTAIESAAREQLSLVLIPEVAAESLDPDADLAAAYGLTSLNKVLFLTELCEDTGVDLAHFTEHDLAAMRTLRDVTAALTRHHDDTPGA</sequence>
<evidence type="ECO:0000313" key="2">
    <source>
        <dbReference type="EMBL" id="GHB75958.1"/>
    </source>
</evidence>